<keyword evidence="1" id="KW-0472">Membrane</keyword>
<keyword evidence="1" id="KW-1133">Transmembrane helix</keyword>
<dbReference type="Proteomes" id="UP000711391">
    <property type="component" value="Unassembled WGS sequence"/>
</dbReference>
<dbReference type="AlphaFoldDB" id="A0A937I9R4"/>
<feature type="transmembrane region" description="Helical" evidence="1">
    <location>
        <begin position="61"/>
        <end position="80"/>
    </location>
</feature>
<evidence type="ECO:0000313" key="3">
    <source>
        <dbReference type="Proteomes" id="UP000711391"/>
    </source>
</evidence>
<comment type="caution">
    <text evidence="2">The sequence shown here is derived from an EMBL/GenBank/DDBJ whole genome shotgun (WGS) entry which is preliminary data.</text>
</comment>
<protein>
    <submittedName>
        <fullName evidence="2">Uncharacterized protein</fullName>
    </submittedName>
</protein>
<organism evidence="2 3">
    <name type="scientific">SAR86 cluster bacterium</name>
    <dbReference type="NCBI Taxonomy" id="2030880"/>
    <lineage>
        <taxon>Bacteria</taxon>
        <taxon>Pseudomonadati</taxon>
        <taxon>Pseudomonadota</taxon>
        <taxon>Gammaproteobacteria</taxon>
        <taxon>SAR86 cluster</taxon>
    </lineage>
</organism>
<feature type="transmembrane region" description="Helical" evidence="1">
    <location>
        <begin position="24"/>
        <end position="41"/>
    </location>
</feature>
<reference evidence="2" key="1">
    <citation type="submission" date="2020-10" db="EMBL/GenBank/DDBJ databases">
        <title>Microbiome of the Black Sea water column analyzed by genome centric metagenomics.</title>
        <authorList>
            <person name="Cabello-Yeves P.J."/>
            <person name="Callieri C."/>
            <person name="Picazo A."/>
            <person name="Mehrshad M."/>
            <person name="Haro-Moreno J.M."/>
            <person name="Roda-Garcia J."/>
            <person name="Dzembekova N."/>
            <person name="Slabakova V."/>
            <person name="Slabakova N."/>
            <person name="Moncheva S."/>
            <person name="Rodriguez-Valera F."/>
        </authorList>
    </citation>
    <scope>NUCLEOTIDE SEQUENCE</scope>
    <source>
        <strain evidence="2">BS307-5m-G50</strain>
    </source>
</reference>
<sequence>MAKITLRGSWIQISSLNKEDKKNYITSIILFLIGAFFWGIHLTSVDGIFGPKLEETTSDSLFYHISRAMVIILWAAAAFYQNKFIKTQDEFMQRYYLYLGAWGGIGFVSFGMLFSILSPYLGFSVGFYECFIAWGIGTGIGGYLFDKKYIRHG</sequence>
<keyword evidence="1" id="KW-0812">Transmembrane</keyword>
<evidence type="ECO:0000256" key="1">
    <source>
        <dbReference type="SAM" id="Phobius"/>
    </source>
</evidence>
<feature type="transmembrane region" description="Helical" evidence="1">
    <location>
        <begin position="95"/>
        <end position="117"/>
    </location>
</feature>
<gene>
    <name evidence="2" type="ORF">ISQ64_03805</name>
</gene>
<name>A0A937I9R4_9GAMM</name>
<accession>A0A937I9R4</accession>
<evidence type="ECO:0000313" key="2">
    <source>
        <dbReference type="EMBL" id="MBL6818511.1"/>
    </source>
</evidence>
<dbReference type="EMBL" id="JADHQD010000022">
    <property type="protein sequence ID" value="MBL6818511.1"/>
    <property type="molecule type" value="Genomic_DNA"/>
</dbReference>
<feature type="transmembrane region" description="Helical" evidence="1">
    <location>
        <begin position="123"/>
        <end position="145"/>
    </location>
</feature>
<proteinExistence type="predicted"/>